<evidence type="ECO:0000313" key="2">
    <source>
        <dbReference type="EMBL" id="CAE7365483.1"/>
    </source>
</evidence>
<dbReference type="PRINTS" id="PR00069">
    <property type="entry name" value="ALDKETRDTASE"/>
</dbReference>
<dbReference type="Proteomes" id="UP000604046">
    <property type="component" value="Unassembled WGS sequence"/>
</dbReference>
<proteinExistence type="predicted"/>
<dbReference type="Gene3D" id="3.20.20.100">
    <property type="entry name" value="NADP-dependent oxidoreductase domain"/>
    <property type="match status" value="1"/>
</dbReference>
<evidence type="ECO:0000259" key="1">
    <source>
        <dbReference type="Pfam" id="PF00248"/>
    </source>
</evidence>
<dbReference type="OrthoDB" id="416253at2759"/>
<dbReference type="InterPro" id="IPR023210">
    <property type="entry name" value="NADP_OxRdtase_dom"/>
</dbReference>
<dbReference type="InterPro" id="IPR036812">
    <property type="entry name" value="NAD(P)_OxRdtase_dom_sf"/>
</dbReference>
<keyword evidence="3" id="KW-1185">Reference proteome</keyword>
<dbReference type="PANTHER" id="PTHR43827">
    <property type="entry name" value="2,5-DIKETO-D-GLUCONIC ACID REDUCTASE"/>
    <property type="match status" value="1"/>
</dbReference>
<gene>
    <name evidence="2" type="primary">xyl1</name>
    <name evidence="2" type="ORF">SNAT2548_LOCUS19817</name>
</gene>
<dbReference type="PANTHER" id="PTHR43827:SF8">
    <property type="entry name" value="ALDO_KETO REDUCTASE FAMILY PROTEIN"/>
    <property type="match status" value="1"/>
</dbReference>
<name>A0A812QD68_9DINO</name>
<accession>A0A812QD68</accession>
<protein>
    <submittedName>
        <fullName evidence="2">Xyl1 protein</fullName>
    </submittedName>
</protein>
<dbReference type="InterPro" id="IPR020471">
    <property type="entry name" value="AKR"/>
</dbReference>
<dbReference type="GO" id="GO:0016491">
    <property type="term" value="F:oxidoreductase activity"/>
    <property type="evidence" value="ECO:0007669"/>
    <property type="project" value="InterPro"/>
</dbReference>
<reference evidence="2" key="1">
    <citation type="submission" date="2021-02" db="EMBL/GenBank/DDBJ databases">
        <authorList>
            <person name="Dougan E. K."/>
            <person name="Rhodes N."/>
            <person name="Thang M."/>
            <person name="Chan C."/>
        </authorList>
    </citation>
    <scope>NUCLEOTIDE SEQUENCE</scope>
</reference>
<sequence length="174" mass="19764">MKDLMDDGLVRAIGICDVDGALLEELLRQRRRPHIIQNWMDPFHQDREVRRRCREEGIQYQAYSSLGSQWVHFRGYGSNNPVLEHPVLREIAALRQRTVPQVVLNWAVVHHGAAVIPASTSAERQRSNLDSFGFELSLAEVARIDSLDGILDAAVDAVFDNMGRPQHHVLHSEL</sequence>
<comment type="caution">
    <text evidence="2">The sequence shown here is derived from an EMBL/GenBank/DDBJ whole genome shotgun (WGS) entry which is preliminary data.</text>
</comment>
<dbReference type="AlphaFoldDB" id="A0A812QD68"/>
<dbReference type="SUPFAM" id="SSF51430">
    <property type="entry name" value="NAD(P)-linked oxidoreductase"/>
    <property type="match status" value="1"/>
</dbReference>
<feature type="domain" description="NADP-dependent oxidoreductase" evidence="1">
    <location>
        <begin position="1"/>
        <end position="148"/>
    </location>
</feature>
<dbReference type="Pfam" id="PF00248">
    <property type="entry name" value="Aldo_ket_red"/>
    <property type="match status" value="1"/>
</dbReference>
<organism evidence="2 3">
    <name type="scientific">Symbiodinium natans</name>
    <dbReference type="NCBI Taxonomy" id="878477"/>
    <lineage>
        <taxon>Eukaryota</taxon>
        <taxon>Sar</taxon>
        <taxon>Alveolata</taxon>
        <taxon>Dinophyceae</taxon>
        <taxon>Suessiales</taxon>
        <taxon>Symbiodiniaceae</taxon>
        <taxon>Symbiodinium</taxon>
    </lineage>
</organism>
<evidence type="ECO:0000313" key="3">
    <source>
        <dbReference type="Proteomes" id="UP000604046"/>
    </source>
</evidence>
<dbReference type="EMBL" id="CAJNDS010002190">
    <property type="protein sequence ID" value="CAE7365483.1"/>
    <property type="molecule type" value="Genomic_DNA"/>
</dbReference>